<dbReference type="EMBL" id="CAADRA010000040">
    <property type="protein sequence ID" value="VFT77905.1"/>
    <property type="molecule type" value="Genomic_DNA"/>
</dbReference>
<proteinExistence type="predicted"/>
<dbReference type="EMBL" id="VJMH01000040">
    <property type="protein sequence ID" value="KAF0719924.1"/>
    <property type="molecule type" value="Genomic_DNA"/>
</dbReference>
<dbReference type="InterPro" id="IPR036770">
    <property type="entry name" value="Ankyrin_rpt-contain_sf"/>
</dbReference>
<evidence type="ECO:0000256" key="1">
    <source>
        <dbReference type="SAM" id="SignalP"/>
    </source>
</evidence>
<keyword evidence="1" id="KW-0732">Signal</keyword>
<evidence type="ECO:0000313" key="2">
    <source>
        <dbReference type="EMBL" id="KAF0719924.1"/>
    </source>
</evidence>
<feature type="signal peptide" evidence="1">
    <location>
        <begin position="1"/>
        <end position="24"/>
    </location>
</feature>
<dbReference type="OrthoDB" id="128662at2759"/>
<reference evidence="2" key="2">
    <citation type="submission" date="2019-06" db="EMBL/GenBank/DDBJ databases">
        <title>Genomics analysis of Aphanomyces spp. identifies a new class of oomycete effector associated with host adaptation.</title>
        <authorList>
            <person name="Gaulin E."/>
        </authorList>
    </citation>
    <scope>NUCLEOTIDE SEQUENCE</scope>
    <source>
        <strain evidence="2">CBS 578.67</strain>
    </source>
</reference>
<dbReference type="Pfam" id="PF13637">
    <property type="entry name" value="Ank_4"/>
    <property type="match status" value="2"/>
</dbReference>
<dbReference type="AlphaFoldDB" id="A0A485K891"/>
<dbReference type="InterPro" id="IPR002110">
    <property type="entry name" value="Ankyrin_rpt"/>
</dbReference>
<reference evidence="3 4" key="1">
    <citation type="submission" date="2019-03" db="EMBL/GenBank/DDBJ databases">
        <authorList>
            <person name="Gaulin E."/>
            <person name="Dumas B."/>
        </authorList>
    </citation>
    <scope>NUCLEOTIDE SEQUENCE [LARGE SCALE GENOMIC DNA]</scope>
    <source>
        <strain evidence="3">CBS 568.67</strain>
    </source>
</reference>
<dbReference type="Gene3D" id="1.25.40.20">
    <property type="entry name" value="Ankyrin repeat-containing domain"/>
    <property type="match status" value="2"/>
</dbReference>
<name>A0A485K891_9STRA</name>
<dbReference type="Proteomes" id="UP000332933">
    <property type="component" value="Unassembled WGS sequence"/>
</dbReference>
<gene>
    <name evidence="3" type="primary">Aste57867_680</name>
    <name evidence="2" type="ORF">As57867_000679</name>
    <name evidence="3" type="ORF">ASTE57867_680</name>
</gene>
<accession>A0A485K891</accession>
<feature type="chain" id="PRO_5036355363" evidence="1">
    <location>
        <begin position="25"/>
        <end position="548"/>
    </location>
</feature>
<dbReference type="PANTHER" id="PTHR46586">
    <property type="entry name" value="ANKYRIN REPEAT-CONTAINING PROTEIN"/>
    <property type="match status" value="1"/>
</dbReference>
<dbReference type="SUPFAM" id="SSF48403">
    <property type="entry name" value="Ankyrin repeat"/>
    <property type="match status" value="1"/>
</dbReference>
<dbReference type="InterPro" id="IPR052050">
    <property type="entry name" value="SecEffector_AnkRepeat"/>
</dbReference>
<protein>
    <submittedName>
        <fullName evidence="3">Aste57867_680 protein</fullName>
    </submittedName>
</protein>
<evidence type="ECO:0000313" key="4">
    <source>
        <dbReference type="Proteomes" id="UP000332933"/>
    </source>
</evidence>
<keyword evidence="4" id="KW-1185">Reference proteome</keyword>
<evidence type="ECO:0000313" key="3">
    <source>
        <dbReference type="EMBL" id="VFT77905.1"/>
    </source>
</evidence>
<dbReference type="PANTHER" id="PTHR46586:SF2">
    <property type="entry name" value="SWIM-TYPE DOMAIN-CONTAINING PROTEIN"/>
    <property type="match status" value="1"/>
</dbReference>
<organism evidence="3 4">
    <name type="scientific">Aphanomyces stellatus</name>
    <dbReference type="NCBI Taxonomy" id="120398"/>
    <lineage>
        <taxon>Eukaryota</taxon>
        <taxon>Sar</taxon>
        <taxon>Stramenopiles</taxon>
        <taxon>Oomycota</taxon>
        <taxon>Saprolegniomycetes</taxon>
        <taxon>Saprolegniales</taxon>
        <taxon>Verrucalvaceae</taxon>
        <taxon>Aphanomyces</taxon>
    </lineage>
</organism>
<sequence>MLSPASTVLLRTLLSPALLPLVTSFQHGIYVDMLPFLVLDVVPRRSQLHLFPMGTRTITDCNDAMALIFHPLFSVWFATHGLDRLPKLVACLPFLRFVVADYAAWAGHVDLLEWCHRTYGIETLHSTVDIAAERQHVDVLCYVLAQDDFDKAIDMATLESAAKAGHLVVLRCLVESCLVTLSRNNILQLLEAALQAGTMDIVVYLLDDVLASSDIVHEAWCVPCAALAGHHALTLALLDRGFATLDLSLDAAAEGGSVELVAYLHDLGGFDCTTHAMDTAAASGHLDVVRWLHANRTEGCSFNAVCHAATRGHVDIVAFLYEAYPTLVTGCRALMTSSIDTAAAHGHWSLVRCVLQHNLGACPANLLDSVAERGNLDTAQWLVHNQTTLGFQTTWTTEAMDMAAEHGHLAMMTWLHERDPTIGCSPNAGYKALANGHVDIVRWLFARRLYDRVTASAALKAIQNGHITSVEAFEATIFTPECVDATDALRAAALFRHVKMVRWLLQHQVHACAACALGFMEENGAEDIVVHVLRLHATKHKGACRCRV</sequence>